<dbReference type="EMBL" id="CP134050">
    <property type="protein sequence ID" value="WNC13328.1"/>
    <property type="molecule type" value="Genomic_DNA"/>
</dbReference>
<dbReference type="Gene3D" id="2.60.120.200">
    <property type="match status" value="1"/>
</dbReference>
<reference evidence="3 4" key="1">
    <citation type="submission" date="2023-09" db="EMBL/GenBank/DDBJ databases">
        <title>Complete Genome and Methylome dissection of Bacillus brevis NEB573 original source of BbsI restriction endonuclease.</title>
        <authorList>
            <person name="Fomenkov A."/>
            <person name="Roberts R.D."/>
        </authorList>
    </citation>
    <scope>NUCLEOTIDE SEQUENCE [LARGE SCALE GENOMIC DNA]</scope>
    <source>
        <strain evidence="3 4">NEB573</strain>
    </source>
</reference>
<dbReference type="Proteomes" id="UP001256827">
    <property type="component" value="Chromosome"/>
</dbReference>
<evidence type="ECO:0000313" key="4">
    <source>
        <dbReference type="Proteomes" id="UP001256827"/>
    </source>
</evidence>
<keyword evidence="4" id="KW-1185">Reference proteome</keyword>
<keyword evidence="3" id="KW-0378">Hydrolase</keyword>
<dbReference type="SUPFAM" id="SSF49899">
    <property type="entry name" value="Concanavalin A-like lectins/glucanases"/>
    <property type="match status" value="1"/>
</dbReference>
<dbReference type="RefSeq" id="WP_310764822.1">
    <property type="nucleotide sequence ID" value="NZ_CP134050.1"/>
</dbReference>
<accession>A0ABY9SZR9</accession>
<comment type="similarity">
    <text evidence="1">Belongs to the glycosyl hydrolase 16 family.</text>
</comment>
<dbReference type="GO" id="GO:0016787">
    <property type="term" value="F:hydrolase activity"/>
    <property type="evidence" value="ECO:0007669"/>
    <property type="project" value="UniProtKB-KW"/>
</dbReference>
<dbReference type="InterPro" id="IPR050546">
    <property type="entry name" value="Glycosyl_Hydrlase_16"/>
</dbReference>
<evidence type="ECO:0000256" key="1">
    <source>
        <dbReference type="ARBA" id="ARBA00006865"/>
    </source>
</evidence>
<dbReference type="CDD" id="cd08023">
    <property type="entry name" value="GH16_laminarinase_like"/>
    <property type="match status" value="1"/>
</dbReference>
<gene>
    <name evidence="3" type="ORF">RGB73_21890</name>
</gene>
<dbReference type="Pfam" id="PF00722">
    <property type="entry name" value="Glyco_hydro_16"/>
    <property type="match status" value="1"/>
</dbReference>
<evidence type="ECO:0000259" key="2">
    <source>
        <dbReference type="PROSITE" id="PS51762"/>
    </source>
</evidence>
<proteinExistence type="inferred from homology"/>
<protein>
    <submittedName>
        <fullName evidence="3">Glycoside hydrolase family 16 protein</fullName>
    </submittedName>
</protein>
<dbReference type="InterPro" id="IPR013320">
    <property type="entry name" value="ConA-like_dom_sf"/>
</dbReference>
<dbReference type="InterPro" id="IPR000757">
    <property type="entry name" value="Beta-glucanase-like"/>
</dbReference>
<dbReference type="PANTHER" id="PTHR10963">
    <property type="entry name" value="GLYCOSYL HYDROLASE-RELATED"/>
    <property type="match status" value="1"/>
</dbReference>
<organism evidence="3 4">
    <name type="scientific">Brevibacillus brevis</name>
    <name type="common">Bacillus brevis</name>
    <dbReference type="NCBI Taxonomy" id="1393"/>
    <lineage>
        <taxon>Bacteria</taxon>
        <taxon>Bacillati</taxon>
        <taxon>Bacillota</taxon>
        <taxon>Bacilli</taxon>
        <taxon>Bacillales</taxon>
        <taxon>Paenibacillaceae</taxon>
        <taxon>Brevibacillus</taxon>
    </lineage>
</organism>
<evidence type="ECO:0000313" key="3">
    <source>
        <dbReference type="EMBL" id="WNC13328.1"/>
    </source>
</evidence>
<name>A0ABY9SZR9_BREBE</name>
<feature type="domain" description="GH16" evidence="2">
    <location>
        <begin position="29"/>
        <end position="254"/>
    </location>
</feature>
<sequence>MIARHRLALWLLVVCLLLLLSVIVKDRLNHYRNQWVLVWSDEFDGPSLDLSKWNVVDSPAPRNNELEYYTPSALSIVDGYLRIRTDQRSYKGMDYTSGAVDTRFKFDFLYGKVEIHARLPRGQGIWPAHWMPPSDHISPYEIDIMEMLGHEPDKIYLTHHWLGSGKKQYTGTYRGPDYSQSFHTFSVEWEPGKITWYIDGIERFSSTSHVQNTPAYLYLNTAVGGDWPGAPDETTVFPQFHDIDYVRVYQKQKDVDWKFW</sequence>
<dbReference type="PANTHER" id="PTHR10963:SF55">
    <property type="entry name" value="GLYCOSIDE HYDROLASE FAMILY 16 PROTEIN"/>
    <property type="match status" value="1"/>
</dbReference>
<dbReference type="PROSITE" id="PS51762">
    <property type="entry name" value="GH16_2"/>
    <property type="match status" value="1"/>
</dbReference>